<keyword evidence="2" id="KW-0812">Transmembrane</keyword>
<evidence type="ECO:0000256" key="1">
    <source>
        <dbReference type="SAM" id="MobiDB-lite"/>
    </source>
</evidence>
<feature type="transmembrane region" description="Helical" evidence="2">
    <location>
        <begin position="666"/>
        <end position="683"/>
    </location>
</feature>
<keyword evidence="4" id="KW-1185">Reference proteome</keyword>
<feature type="transmembrane region" description="Helical" evidence="2">
    <location>
        <begin position="72"/>
        <end position="94"/>
    </location>
</feature>
<dbReference type="OrthoDB" id="5332281at2759"/>
<dbReference type="Pfam" id="PF11915">
    <property type="entry name" value="DUF3433"/>
    <property type="match status" value="2"/>
</dbReference>
<dbReference type="eggNOG" id="ENOG502QQ7D">
    <property type="taxonomic scope" value="Eukaryota"/>
</dbReference>
<dbReference type="RefSeq" id="XP_003174110.1">
    <property type="nucleotide sequence ID" value="XM_003174062.1"/>
</dbReference>
<gene>
    <name evidence="3" type="ORF">MGYG_04285</name>
</gene>
<dbReference type="AlphaFoldDB" id="E4US76"/>
<evidence type="ECO:0000313" key="4">
    <source>
        <dbReference type="Proteomes" id="UP000002669"/>
    </source>
</evidence>
<feature type="transmembrane region" description="Helical" evidence="2">
    <location>
        <begin position="109"/>
        <end position="128"/>
    </location>
</feature>
<dbReference type="GeneID" id="10029398"/>
<dbReference type="OMA" id="MAQSMNG"/>
<accession>E4US76</accession>
<name>E4US76_ARTGP</name>
<reference evidence="4" key="1">
    <citation type="journal article" date="2012" name="MBio">
        <title>Comparative genome analysis of Trichophyton rubrum and related dermatophytes reveals candidate genes involved in infection.</title>
        <authorList>
            <person name="Martinez D.A."/>
            <person name="Oliver B.G."/>
            <person name="Graeser Y."/>
            <person name="Goldberg J.M."/>
            <person name="Li W."/>
            <person name="Martinez-Rossi N.M."/>
            <person name="Monod M."/>
            <person name="Shelest E."/>
            <person name="Barton R.C."/>
            <person name="Birch E."/>
            <person name="Brakhage A.A."/>
            <person name="Chen Z."/>
            <person name="Gurr S.J."/>
            <person name="Heiman D."/>
            <person name="Heitman J."/>
            <person name="Kosti I."/>
            <person name="Rossi A."/>
            <person name="Saif S."/>
            <person name="Samalova M."/>
            <person name="Saunders C.W."/>
            <person name="Shea T."/>
            <person name="Summerbell R.C."/>
            <person name="Xu J."/>
            <person name="Young S."/>
            <person name="Zeng Q."/>
            <person name="Birren B.W."/>
            <person name="Cuomo C.A."/>
            <person name="White T.C."/>
        </authorList>
    </citation>
    <scope>NUCLEOTIDE SEQUENCE [LARGE SCALE GENOMIC DNA]</scope>
    <source>
        <strain evidence="4">ATCC MYA-4604 / CBS 118893</strain>
    </source>
</reference>
<proteinExistence type="predicted"/>
<keyword evidence="2" id="KW-0472">Membrane</keyword>
<feature type="region of interest" description="Disordered" evidence="1">
    <location>
        <begin position="1203"/>
        <end position="1233"/>
    </location>
</feature>
<dbReference type="HOGENOM" id="CLU_003000_0_0_1"/>
<feature type="transmembrane region" description="Helical" evidence="2">
    <location>
        <begin position="515"/>
        <end position="538"/>
    </location>
</feature>
<dbReference type="InParanoid" id="E4US76"/>
<dbReference type="InterPro" id="IPR021840">
    <property type="entry name" value="DUF3433"/>
</dbReference>
<protein>
    <submittedName>
        <fullName evidence="3">Uncharacterized protein</fullName>
    </submittedName>
</protein>
<dbReference type="EMBL" id="DS989824">
    <property type="protein sequence ID" value="EFR01280.1"/>
    <property type="molecule type" value="Genomic_DNA"/>
</dbReference>
<evidence type="ECO:0000256" key="2">
    <source>
        <dbReference type="SAM" id="Phobius"/>
    </source>
</evidence>
<dbReference type="VEuPathDB" id="FungiDB:MGYG_04285"/>
<organism evidence="4">
    <name type="scientific">Arthroderma gypseum (strain ATCC MYA-4604 / CBS 118893)</name>
    <name type="common">Microsporum gypseum</name>
    <dbReference type="NCBI Taxonomy" id="535722"/>
    <lineage>
        <taxon>Eukaryota</taxon>
        <taxon>Fungi</taxon>
        <taxon>Dikarya</taxon>
        <taxon>Ascomycota</taxon>
        <taxon>Pezizomycotina</taxon>
        <taxon>Eurotiomycetes</taxon>
        <taxon>Eurotiomycetidae</taxon>
        <taxon>Onygenales</taxon>
        <taxon>Arthrodermataceae</taxon>
        <taxon>Nannizzia</taxon>
    </lineage>
</organism>
<feature type="transmembrane region" description="Helical" evidence="2">
    <location>
        <begin position="625"/>
        <end position="646"/>
    </location>
</feature>
<feature type="transmembrane region" description="Helical" evidence="2">
    <location>
        <begin position="176"/>
        <end position="201"/>
    </location>
</feature>
<dbReference type="PANTHER" id="PTHR37544:SF1">
    <property type="entry name" value="PHOSPHORIBOSYLAMINOIMIDAZOLE-SUCCINOCARBOXAMIDE SYNTHASE"/>
    <property type="match status" value="1"/>
</dbReference>
<feature type="transmembrane region" description="Helical" evidence="2">
    <location>
        <begin position="734"/>
        <end position="755"/>
    </location>
</feature>
<sequence length="1257" mass="138057">MLSQKIKHYRLASGPEASQPPDIRSESLEPAKIHTQAGANEISSSTSLLAEGNTSPVDGAKRLWVPFSLRRTTLLSFTALFVVLLSALATIWRIAENNHGLSTVNPSNYYLWTYGPTFVFTIVSALWGQVQYRTLQLFPWRQMSRGSVSAADSVLLDYLSPWNVSALFKSLKRGHFMVSVPIAVSLVIKLMTVLSTGLFVVNDVQLELTKEFQVLKEFNGNNFDLFALDTRTYFKTWGAAQYNFSNPLGVADGHVFESFFSNTSPTETPIYLQNTTYQATVNVFTPSLECWETSVKTFGNKSYGVGLRIDGYAMVINGDRDFSKFPPLGMVLGDSDGNTPSFPAYYNFDPVNITSTDWRLWMYVATSIHENPNGHPVPYPLYPNGTAYADIIGLMCKLSYSTNRGTVTLTAVEHPVKIPGLVNVSASTILYGSYLSVALSTDHMETEEIADGLLNIDEAGPQNISDIRILTDRVTKSIQALAVQLTSEYLMVPSTSTVTGTMGSKETRLTLRNEAFYAIISILGLLALVSLLFCIFFFPSAVCSRDPGSINGIGTILANSPEFMDSLSGMGHAPKEELRKALASQTYITIAKGDTFLIKQNGPEVRKSALTIQLSWWRPFGAAPLARALVFFIPICLLVILEILYWKSRSSDGFANINTRSGYLSYTWIYIPPLVMLGVRSLYECVYFSTRVFQPYHELKRGHASPERSIMDNQHRKLAIVGVWDTLTKRQWSVMAAGIAILIGPSLPIVVSGLYNVSNVASASNITLTQMNRVTIGDERYFYGSASTSNDAKLGDMTIQYNLSYPQWTYQDLSLPKLKINEASLPDKMANALNVSGYFVKAEVPGLRLNMGCEELPPDAYVTGPDPDNDDITSIVVNIPRLVNDCEFESNSIKTGRAILHENSYFSGFAATLSLNTSGLPSSCPTIAVMYGKLGGPTPDTVEAITVITCTPKVEQVDVSIRLSLPSYTFDLSSPPSVVPGSATTLIGEYIDKQELAGPEGERISDAVLDIYPGDNSTNGLRPLFKSIIYGKAAISASALLDVNTLKQELQNVWGIITAQMINSQGREDYDDPLAFSGIKYRPVYSASLINPFSTRISQNMISTRILQAILATMMLCGAISIFLINTREVLPKNPLSIAAAASLLADSRILGSSTTSNHERSKGMIPPGSEWCNDEQLKERGVFHEQTFTLKWWDVKESNDNTNNISDSESQRDSAVLNNDVDGLSGSTTSIQSNAAKTRKRFGIDADDIDDFNSPV</sequence>
<feature type="transmembrane region" description="Helical" evidence="2">
    <location>
        <begin position="1106"/>
        <end position="1125"/>
    </location>
</feature>
<dbReference type="PANTHER" id="PTHR37544">
    <property type="entry name" value="SPRAY-RELATED"/>
    <property type="match status" value="1"/>
</dbReference>
<dbReference type="Proteomes" id="UP000002669">
    <property type="component" value="Unassembled WGS sequence"/>
</dbReference>
<evidence type="ECO:0000313" key="3">
    <source>
        <dbReference type="EMBL" id="EFR01280.1"/>
    </source>
</evidence>
<keyword evidence="2" id="KW-1133">Transmembrane helix</keyword>
<dbReference type="STRING" id="535722.E4US76"/>